<dbReference type="InterPro" id="IPR053802">
    <property type="entry name" value="DUF6950"/>
</dbReference>
<evidence type="ECO:0000313" key="2">
    <source>
        <dbReference type="EMBL" id="WBO23926.1"/>
    </source>
</evidence>
<keyword evidence="3" id="KW-1185">Reference proteome</keyword>
<protein>
    <recommendedName>
        <fullName evidence="1">DUF6950 domain-containing protein</fullName>
    </recommendedName>
</protein>
<reference evidence="2 3" key="1">
    <citation type="submission" date="2022-12" db="EMBL/GenBank/DDBJ databases">
        <title>Sphingomonas abieness sp. nov., an endophytic bacterium isolated from Abies koreana.</title>
        <authorList>
            <person name="Jiang L."/>
            <person name="Lee J."/>
        </authorList>
    </citation>
    <scope>NUCLEOTIDE SEQUENCE [LARGE SCALE GENOMIC DNA]</scope>
    <source>
        <strain evidence="3">PAMB 00755</strain>
    </source>
</reference>
<evidence type="ECO:0000313" key="3">
    <source>
        <dbReference type="Proteomes" id="UP001210865"/>
    </source>
</evidence>
<dbReference type="Proteomes" id="UP001210865">
    <property type="component" value="Chromosome"/>
</dbReference>
<name>A0ABY7NU13_9SPHN</name>
<accession>A0ABY7NU13</accession>
<evidence type="ECO:0000259" key="1">
    <source>
        <dbReference type="Pfam" id="PF22262"/>
    </source>
</evidence>
<sequence length="146" mass="15404">MDHHLIVRRDAAQATLDAYMERPFAWGTGDCGQMALDHLAQFTKLATPIAAVRAKLGAYNTAIGARRAIGRLGFASLAEQLDALGLEQIAPASAWVGDIVAGPSVGAMDALTVYLGNGVVVGFVEESPHGTHFRLLNPVAAWRVPA</sequence>
<dbReference type="Pfam" id="PF22262">
    <property type="entry name" value="DUF6950"/>
    <property type="match status" value="1"/>
</dbReference>
<gene>
    <name evidence="2" type="ORF">PBT88_07405</name>
</gene>
<proteinExistence type="predicted"/>
<dbReference type="RefSeq" id="WP_270078555.1">
    <property type="nucleotide sequence ID" value="NZ_CP115174.1"/>
</dbReference>
<feature type="domain" description="DUF6950" evidence="1">
    <location>
        <begin position="10"/>
        <end position="144"/>
    </location>
</feature>
<organism evidence="2 3">
    <name type="scientific">Sphingomonas abietis</name>
    <dbReference type="NCBI Taxonomy" id="3012344"/>
    <lineage>
        <taxon>Bacteria</taxon>
        <taxon>Pseudomonadati</taxon>
        <taxon>Pseudomonadota</taxon>
        <taxon>Alphaproteobacteria</taxon>
        <taxon>Sphingomonadales</taxon>
        <taxon>Sphingomonadaceae</taxon>
        <taxon>Sphingomonas</taxon>
    </lineage>
</organism>
<dbReference type="EMBL" id="CP115174">
    <property type="protein sequence ID" value="WBO23926.1"/>
    <property type="molecule type" value="Genomic_DNA"/>
</dbReference>